<name>A0A243W4R6_9BACT</name>
<dbReference type="InterPro" id="IPR013320">
    <property type="entry name" value="ConA-like_dom_sf"/>
</dbReference>
<dbReference type="Pfam" id="PF13385">
    <property type="entry name" value="Laminin_G_3"/>
    <property type="match status" value="1"/>
</dbReference>
<feature type="domain" description="SUEL-type lectin" evidence="6">
    <location>
        <begin position="28"/>
        <end position="113"/>
    </location>
</feature>
<keyword evidence="3" id="KW-0732">Signal</keyword>
<evidence type="ECO:0000256" key="4">
    <source>
        <dbReference type="ARBA" id="ARBA00022837"/>
    </source>
</evidence>
<comment type="caution">
    <text evidence="7">The sequence shown here is derived from an EMBL/GenBank/DDBJ whole genome shotgun (WGS) entry which is preliminary data.</text>
</comment>
<evidence type="ECO:0000256" key="2">
    <source>
        <dbReference type="ARBA" id="ARBA00022723"/>
    </source>
</evidence>
<evidence type="ECO:0000313" key="7">
    <source>
        <dbReference type="EMBL" id="OUJ66844.1"/>
    </source>
</evidence>
<feature type="non-terminal residue" evidence="7">
    <location>
        <position position="1"/>
    </location>
</feature>
<dbReference type="Pfam" id="PF02140">
    <property type="entry name" value="SUEL_Lectin"/>
    <property type="match status" value="1"/>
</dbReference>
<dbReference type="SMART" id="SM00560">
    <property type="entry name" value="LamGL"/>
    <property type="match status" value="1"/>
</dbReference>
<dbReference type="Gene3D" id="2.60.120.200">
    <property type="match status" value="1"/>
</dbReference>
<sequence length="711" mass="73172">ATAVNNGSTAGCGPLTLQVQKLGVYGQVTEGGMLTLTAPAGAVFTAVDFASYGTPTGSEGNYVTSGCHAPNSASIVESYLLGKNSASIPATNGVFGDPCVGTVKKLAVRATYTLTAPASQVTYSCSEVGTNLVRLIVTDANGNTSIKTATVTVQDNLAPIAIAQNVSVMLNQSGNATLTPAMINASSTDNCSIAALSIAPNTFSCTDVNPNAATNPSLAFNGSTQYVEGTHALLPSGNAARTLEAWVYPTAANSNGVIFNYGTPTTNLRSGLIMSNGNLYYVGEYNDLRGNIPLSPNAWHHVAATYDGTTLRLYVDGVLDVATNPAPFNTTGTTWRIAQRAAPQSGEFLTGRLDEVRVWSRALLAAEITQSASRVNPASLAGLVARWDMREAAGTSLSDMTGNSTPGTLYNAPVWTTPGVAYQGVMTTLTVTDASGNSSRAQATVMVSVPTTATTTWNGSSSNAWSDCSNWSYGKVPDATTHVIIPASLSRYPTLASGTLTAANLTIASGANFTLDPNASLEVYGDWTNNGAASLAGTVSFRGATTQNLGGTSLSSFAKLTVNKTGTLTLQRAATVTGTLTMTSGMLATDVYELTTTGASLVESSSSYVLGTTLSTATLNTAGTRYSFGNLGLALTPTGTTLPGATTVRRVTGTALTGQGTSVSIKRYYDIQAAIDAGLNVTLEFGYFDTELNGVSEGQLTLFRSSTGTTG</sequence>
<keyword evidence="8" id="KW-1185">Reference proteome</keyword>
<dbReference type="InterPro" id="IPR000922">
    <property type="entry name" value="Lectin_gal-bd_dom"/>
</dbReference>
<evidence type="ECO:0000313" key="8">
    <source>
        <dbReference type="Proteomes" id="UP000194873"/>
    </source>
</evidence>
<dbReference type="GO" id="GO:0004553">
    <property type="term" value="F:hydrolase activity, hydrolyzing O-glycosyl compounds"/>
    <property type="evidence" value="ECO:0007669"/>
    <property type="project" value="UniProtKB-ARBA"/>
</dbReference>
<evidence type="ECO:0000256" key="1">
    <source>
        <dbReference type="ARBA" id="ARBA00001913"/>
    </source>
</evidence>
<dbReference type="OrthoDB" id="1493708at2"/>
<evidence type="ECO:0000256" key="3">
    <source>
        <dbReference type="ARBA" id="ARBA00022729"/>
    </source>
</evidence>
<evidence type="ECO:0000256" key="5">
    <source>
        <dbReference type="ARBA" id="ARBA00023157"/>
    </source>
</evidence>
<protein>
    <recommendedName>
        <fullName evidence="6">SUEL-type lectin domain-containing protein</fullName>
    </recommendedName>
</protein>
<dbReference type="GO" id="GO:0046872">
    <property type="term" value="F:metal ion binding"/>
    <property type="evidence" value="ECO:0007669"/>
    <property type="project" value="UniProtKB-KW"/>
</dbReference>
<dbReference type="CDD" id="cd22842">
    <property type="entry name" value="Gal_Rha_Lectin_BGal"/>
    <property type="match status" value="1"/>
</dbReference>
<dbReference type="SUPFAM" id="SSF49899">
    <property type="entry name" value="Concanavalin A-like lectins/glucanases"/>
    <property type="match status" value="1"/>
</dbReference>
<keyword evidence="5" id="KW-1015">Disulfide bond</keyword>
<dbReference type="GO" id="GO:0005975">
    <property type="term" value="P:carbohydrate metabolic process"/>
    <property type="evidence" value="ECO:0007669"/>
    <property type="project" value="UniProtKB-ARBA"/>
</dbReference>
<dbReference type="Gene3D" id="2.60.120.740">
    <property type="match status" value="1"/>
</dbReference>
<dbReference type="InterPro" id="IPR006558">
    <property type="entry name" value="LamG-like"/>
</dbReference>
<reference evidence="7 8" key="1">
    <citation type="submission" date="2017-01" db="EMBL/GenBank/DDBJ databases">
        <title>A new Hymenobacter.</title>
        <authorList>
            <person name="Liang Y."/>
            <person name="Feng F."/>
        </authorList>
    </citation>
    <scope>NUCLEOTIDE SEQUENCE [LARGE SCALE GENOMIC DNA]</scope>
    <source>
        <strain evidence="7">MIMBbqt21</strain>
    </source>
</reference>
<dbReference type="PROSITE" id="PS50228">
    <property type="entry name" value="SUEL_LECTIN"/>
    <property type="match status" value="1"/>
</dbReference>
<dbReference type="InterPro" id="IPR051360">
    <property type="entry name" value="Neuronal_Pentraxin_Related"/>
</dbReference>
<feature type="non-terminal residue" evidence="7">
    <location>
        <position position="711"/>
    </location>
</feature>
<dbReference type="GO" id="GO:0030246">
    <property type="term" value="F:carbohydrate binding"/>
    <property type="evidence" value="ECO:0007669"/>
    <property type="project" value="InterPro"/>
</dbReference>
<gene>
    <name evidence="7" type="ORF">BXP70_28995</name>
</gene>
<organism evidence="7 8">
    <name type="scientific">Hymenobacter crusticola</name>
    <dbReference type="NCBI Taxonomy" id="1770526"/>
    <lineage>
        <taxon>Bacteria</taxon>
        <taxon>Pseudomonadati</taxon>
        <taxon>Bacteroidota</taxon>
        <taxon>Cytophagia</taxon>
        <taxon>Cytophagales</taxon>
        <taxon>Hymenobacteraceae</taxon>
        <taxon>Hymenobacter</taxon>
    </lineage>
</organism>
<dbReference type="AlphaFoldDB" id="A0A243W4R6"/>
<dbReference type="InterPro" id="IPR043159">
    <property type="entry name" value="Lectin_gal-bd_sf"/>
</dbReference>
<proteinExistence type="predicted"/>
<accession>A0A243W4R6</accession>
<keyword evidence="2" id="KW-0479">Metal-binding</keyword>
<dbReference type="EMBL" id="MTSE01000091">
    <property type="protein sequence ID" value="OUJ66844.1"/>
    <property type="molecule type" value="Genomic_DNA"/>
</dbReference>
<dbReference type="PANTHER" id="PTHR19277">
    <property type="entry name" value="PENTRAXIN"/>
    <property type="match status" value="1"/>
</dbReference>
<keyword evidence="4" id="KW-0106">Calcium</keyword>
<dbReference type="PANTHER" id="PTHR19277:SF125">
    <property type="entry name" value="B6"/>
    <property type="match status" value="1"/>
</dbReference>
<evidence type="ECO:0000259" key="6">
    <source>
        <dbReference type="PROSITE" id="PS50228"/>
    </source>
</evidence>
<dbReference type="RefSeq" id="WP_143436786.1">
    <property type="nucleotide sequence ID" value="NZ_MTSE01000091.1"/>
</dbReference>
<comment type="cofactor">
    <cofactor evidence="1">
        <name>Ca(2+)</name>
        <dbReference type="ChEBI" id="CHEBI:29108"/>
    </cofactor>
</comment>
<dbReference type="Proteomes" id="UP000194873">
    <property type="component" value="Unassembled WGS sequence"/>
</dbReference>